<dbReference type="RefSeq" id="WP_211039673.1">
    <property type="nucleotide sequence ID" value="NZ_JAELVF020000001.1"/>
</dbReference>
<keyword evidence="2" id="KW-1185">Reference proteome</keyword>
<evidence type="ECO:0000313" key="1">
    <source>
        <dbReference type="EMBL" id="MBU7597007.1"/>
    </source>
</evidence>
<evidence type="ECO:0000313" key="2">
    <source>
        <dbReference type="Proteomes" id="UP000694501"/>
    </source>
</evidence>
<dbReference type="EMBL" id="JAELVF020000001">
    <property type="protein sequence ID" value="MBU7597007.1"/>
    <property type="molecule type" value="Genomic_DNA"/>
</dbReference>
<gene>
    <name evidence="1" type="ORF">JGS22_004975</name>
</gene>
<reference evidence="1" key="1">
    <citation type="submission" date="2021-06" db="EMBL/GenBank/DDBJ databases">
        <title>Sequencing of actinobacteria type strains.</title>
        <authorList>
            <person name="Nguyen G.-S."/>
            <person name="Wentzel A."/>
        </authorList>
    </citation>
    <scope>NUCLEOTIDE SEQUENCE</scope>
    <source>
        <strain evidence="1">P38-E01</strain>
    </source>
</reference>
<name>A0A949N4I9_9ACTN</name>
<comment type="caution">
    <text evidence="1">The sequence shown here is derived from an EMBL/GenBank/DDBJ whole genome shotgun (WGS) entry which is preliminary data.</text>
</comment>
<protein>
    <recommendedName>
        <fullName evidence="3">Lipoprotein</fullName>
    </recommendedName>
</protein>
<proteinExistence type="predicted"/>
<evidence type="ECO:0008006" key="3">
    <source>
        <dbReference type="Google" id="ProtNLM"/>
    </source>
</evidence>
<accession>A0A949N4I9</accession>
<dbReference type="AlphaFoldDB" id="A0A949N4I9"/>
<dbReference type="Proteomes" id="UP000694501">
    <property type="component" value="Unassembled WGS sequence"/>
</dbReference>
<organism evidence="1 2">
    <name type="scientific">Streptomyces tardus</name>
    <dbReference type="NCBI Taxonomy" id="2780544"/>
    <lineage>
        <taxon>Bacteria</taxon>
        <taxon>Bacillati</taxon>
        <taxon>Actinomycetota</taxon>
        <taxon>Actinomycetes</taxon>
        <taxon>Kitasatosporales</taxon>
        <taxon>Streptomycetaceae</taxon>
        <taxon>Streptomyces</taxon>
    </lineage>
</organism>
<sequence>MTSMLSPGRVRRSIRTACAVGAAGLVVVAVSGCEKPKPVTTVTVGSTSVHSHDMCDNDGKKMGSKAFEVCAAEAKSKSIDFTGSDTLRIGVEPEVAERGWEVLGTIQNPQSGQEQTAKLVQFTKKTYATTEGLDLSLLPDKSELVVVERDKEKGDPYGVWNFTLNKKDH</sequence>